<comment type="caution">
    <text evidence="3">The sequence shown here is derived from an EMBL/GenBank/DDBJ whole genome shotgun (WGS) entry which is preliminary data.</text>
</comment>
<dbReference type="Pfam" id="PF17389">
    <property type="entry name" value="Bac_rhamnosid6H"/>
    <property type="match status" value="1"/>
</dbReference>
<reference evidence="3 4" key="1">
    <citation type="journal article" date="2018" name="IMA Fungus">
        <title>IMA Genome-F 9: Draft genome sequence of Annulohypoxylon stygium, Aspergillus mulundensis, Berkeleyomyces basicola (syn. Thielaviopsis basicola), Ceratocystis smalleyi, two Cercospora beticola strains, Coleophoma cylindrospora, Fusarium fracticaudum, Phialophora cf. hyalina, and Morchella septimelata.</title>
        <authorList>
            <person name="Wingfield B.D."/>
            <person name="Bills G.F."/>
            <person name="Dong Y."/>
            <person name="Huang W."/>
            <person name="Nel W.J."/>
            <person name="Swalarsk-Parry B.S."/>
            <person name="Vaghefi N."/>
            <person name="Wilken P.M."/>
            <person name="An Z."/>
            <person name="de Beer Z.W."/>
            <person name="De Vos L."/>
            <person name="Chen L."/>
            <person name="Duong T.A."/>
            <person name="Gao Y."/>
            <person name="Hammerbacher A."/>
            <person name="Kikkert J.R."/>
            <person name="Li Y."/>
            <person name="Li H."/>
            <person name="Li K."/>
            <person name="Li Q."/>
            <person name="Liu X."/>
            <person name="Ma X."/>
            <person name="Naidoo K."/>
            <person name="Pethybridge S.J."/>
            <person name="Sun J."/>
            <person name="Steenkamp E.T."/>
            <person name="van der Nest M.A."/>
            <person name="van Wyk S."/>
            <person name="Wingfield M.J."/>
            <person name="Xiong C."/>
            <person name="Yue Q."/>
            <person name="Zhang X."/>
        </authorList>
    </citation>
    <scope>NUCLEOTIDE SEQUENCE [LARGE SCALE GENOMIC DNA]</scope>
    <source>
        <strain evidence="3 4">BP6252</strain>
    </source>
</reference>
<dbReference type="EMBL" id="PDLM01000001">
    <property type="protein sequence ID" value="RDW88106.1"/>
    <property type="molecule type" value="Genomic_DNA"/>
</dbReference>
<feature type="signal peptide" evidence="1">
    <location>
        <begin position="1"/>
        <end position="23"/>
    </location>
</feature>
<protein>
    <submittedName>
        <fullName evidence="3">Six-hairpin glycosidase-2</fullName>
    </submittedName>
</protein>
<dbReference type="SUPFAM" id="SSF48208">
    <property type="entry name" value="Six-hairpin glycosidases"/>
    <property type="match status" value="1"/>
</dbReference>
<keyword evidence="4" id="KW-1185">Reference proteome</keyword>
<dbReference type="InterPro" id="IPR008928">
    <property type="entry name" value="6-hairpin_glycosidase_sf"/>
</dbReference>
<keyword evidence="3" id="KW-0326">Glycosidase</keyword>
<dbReference type="STRING" id="1849047.A0A3D8SP84"/>
<feature type="domain" description="Alpha-L-rhamnosidase six-hairpin glycosidase" evidence="2">
    <location>
        <begin position="232"/>
        <end position="464"/>
    </location>
</feature>
<accession>A0A3D8SP84</accession>
<dbReference type="GO" id="GO:0005975">
    <property type="term" value="P:carbohydrate metabolic process"/>
    <property type="evidence" value="ECO:0007669"/>
    <property type="project" value="InterPro"/>
</dbReference>
<feature type="chain" id="PRO_5017743776" evidence="1">
    <location>
        <begin position="24"/>
        <end position="667"/>
    </location>
</feature>
<dbReference type="InterPro" id="IPR035396">
    <property type="entry name" value="Bac_rhamnosid6H"/>
</dbReference>
<dbReference type="InterPro" id="IPR012341">
    <property type="entry name" value="6hp_glycosidase-like_sf"/>
</dbReference>
<dbReference type="PANTHER" id="PTHR34987">
    <property type="entry name" value="C, PUTATIVE (AFU_ORTHOLOGUE AFUA_3G02880)-RELATED"/>
    <property type="match status" value="1"/>
</dbReference>
<dbReference type="Proteomes" id="UP000256645">
    <property type="component" value="Unassembled WGS sequence"/>
</dbReference>
<name>A0A3D8SP84_9HELO</name>
<gene>
    <name evidence="3" type="ORF">BP6252_00138</name>
</gene>
<evidence type="ECO:0000313" key="4">
    <source>
        <dbReference type="Proteomes" id="UP000256645"/>
    </source>
</evidence>
<evidence type="ECO:0000259" key="2">
    <source>
        <dbReference type="Pfam" id="PF17389"/>
    </source>
</evidence>
<keyword evidence="1" id="KW-0732">Signal</keyword>
<evidence type="ECO:0000256" key="1">
    <source>
        <dbReference type="SAM" id="SignalP"/>
    </source>
</evidence>
<dbReference type="Gene3D" id="2.60.420.10">
    <property type="entry name" value="Maltose phosphorylase, domain 3"/>
    <property type="match status" value="1"/>
</dbReference>
<organism evidence="3 4">
    <name type="scientific">Coleophoma cylindrospora</name>
    <dbReference type="NCBI Taxonomy" id="1849047"/>
    <lineage>
        <taxon>Eukaryota</taxon>
        <taxon>Fungi</taxon>
        <taxon>Dikarya</taxon>
        <taxon>Ascomycota</taxon>
        <taxon>Pezizomycotina</taxon>
        <taxon>Leotiomycetes</taxon>
        <taxon>Helotiales</taxon>
        <taxon>Dermateaceae</taxon>
        <taxon>Coleophoma</taxon>
    </lineage>
</organism>
<keyword evidence="3" id="KW-0378">Hydrolase</keyword>
<dbReference type="AlphaFoldDB" id="A0A3D8SP84"/>
<dbReference type="OrthoDB" id="10036721at2759"/>
<dbReference type="GO" id="GO:0016798">
    <property type="term" value="F:hydrolase activity, acting on glycosyl bonds"/>
    <property type="evidence" value="ECO:0007669"/>
    <property type="project" value="UniProtKB-KW"/>
</dbReference>
<sequence length="667" mass="71138">MRFTKRSIAASALFFLPVQSVLYEEYILAPASRTIYPSVVHQVNGTVSNAKSLLGGPNGSATFQGNSSVTFDFTKNVGGVVSVTVTSSSTADAFIGLTYTESSLWINGQASDATAEVGLDEVVWLPVGQGPGTYTVARYHDRGAFRYLSLVSNATTEVTAVSTNFTAAPVQDLRAYRGFFHCDDEALNRVWYAGAYTNQICNIDPNYGNALVHLGNMSSSENISLPETVTWYNNATIANGSSVITDGGKRDREIWPGDMSVAVPSIFVSTNDLDSVKNSLNSLLSLQNATTGMLPYAGIPFSDLGVVSFTYHLYSLIGISYYYQYTGDVAYLQSVWPNFTKGLGWSLGFIDSTGLMNVTSSADWLRVGMGGHNIEANAILYYTINQGLDLAAVLNETYIVANWTTYATNIKSAANALLWNATTGLYHDNETTLLSPQDGNAWAIKSNLTLDSAQSAAISSALQARWGQYGAPAPEAGSPLTVSPFISSFELEGHFLASAPQAALDLIRVQWADFMLDDPRMTNSTFIEGYSFDGSLHYAPYTNDPRVSHAHGWSSGPTSLLSFYVAGLHLESAEGATWRFAPVLGDLTYVHAGFQTGLGSFESEVQMTGVNGSISALSFSTPAGTTGRVSLPGIVGSLQGGLGGYNVVLVDGAAENVSGGTWTLVLG</sequence>
<dbReference type="Gene3D" id="1.50.10.10">
    <property type="match status" value="1"/>
</dbReference>
<proteinExistence type="predicted"/>
<evidence type="ECO:0000313" key="3">
    <source>
        <dbReference type="EMBL" id="RDW88106.1"/>
    </source>
</evidence>
<dbReference type="PANTHER" id="PTHR34987:SF6">
    <property type="entry name" value="ALPHA-L-RHAMNOSIDASE SIX-HAIRPIN GLYCOSIDASE DOMAIN-CONTAINING PROTEIN"/>
    <property type="match status" value="1"/>
</dbReference>